<gene>
    <name evidence="5" type="ORF">BIW11_06243</name>
</gene>
<dbReference type="Pfam" id="PF08144">
    <property type="entry name" value="CPL"/>
    <property type="match status" value="1"/>
</dbReference>
<dbReference type="SMART" id="SM00025">
    <property type="entry name" value="Pumilio"/>
    <property type="match status" value="5"/>
</dbReference>
<dbReference type="Gene3D" id="1.25.10.10">
    <property type="entry name" value="Leucine-rich Repeat Variant"/>
    <property type="match status" value="2"/>
</dbReference>
<dbReference type="GO" id="GO:0006417">
    <property type="term" value="P:regulation of translation"/>
    <property type="evidence" value="ECO:0007669"/>
    <property type="project" value="TreeGrafter"/>
</dbReference>
<dbReference type="InterPro" id="IPR001313">
    <property type="entry name" value="Pumilio_RNA-bd_rpt"/>
</dbReference>
<dbReference type="InterPro" id="IPR040059">
    <property type="entry name" value="PUM3"/>
</dbReference>
<reference evidence="5 6" key="1">
    <citation type="journal article" date="2017" name="Gigascience">
        <title>Draft genome of the honey bee ectoparasitic mite, Tropilaelaps mercedesae, is shaped by the parasitic life history.</title>
        <authorList>
            <person name="Dong X."/>
            <person name="Armstrong S.D."/>
            <person name="Xia D."/>
            <person name="Makepeace B.L."/>
            <person name="Darby A.C."/>
            <person name="Kadowaki T."/>
        </authorList>
    </citation>
    <scope>NUCLEOTIDE SEQUENCE [LARGE SCALE GENOMIC DNA]</scope>
    <source>
        <strain evidence="5">Wuxi-XJTLU</strain>
    </source>
</reference>
<keyword evidence="6" id="KW-1185">Reference proteome</keyword>
<sequence>MGDKVETDSMKAAVKVSSTNGKTPGKAFGKTPGKTLVGSKRPHTEGNGAPPRKVMKSAGPGQSTAFKQRKPFIRELSGCTDKPRSASKKKKDGKLKWFEVKRKDRKKMRQQQENKFYQLQLDAKKLWEKLRRSDMRSEEKQKVANELHRLVAGRVVDIIEAHDTSRVVECLYSNGSHEIKNSIFEEIKEKINYYAKSKYAKNVVLACLRYGSTTHREAIYKAVQTRVPDLFLHKEAAKVISVLYDDFCNSKKRAEMAQEFYSQELVYFKSEDAVTFRAAYEKCTERSTQENMLTNFRDRLSKLTDKGVIKYGLYHLLLYQLFEVLVDKAELLDMIRQVQHILVEILHTREGMQVALQCVWHSTAKERKIIAKSFKPFISKIATDNQGHKVLMGLLDVVDDTVMLNQTVISELMKNRDFLLKDKFGLKVLAYLIVGRDPRVINPETIDLLKRGDGNKNSKKDPEIRRKELRQLVQKTLIESICDNLEELITAGETSVVVRDIILSADAEFRINAMSRVLDLLKTPYEKGIEDHIIERRQGHFFIKKLLISDREKDKAEFSRLVMNQLGESVIRSWWKCNRGAFLCVSLIEAKDIDVKNWAKNALTKDRPEIAKQKNSKGAEILLERL</sequence>
<dbReference type="InParanoid" id="A0A1V9XZ21"/>
<dbReference type="GO" id="GO:0003729">
    <property type="term" value="F:mRNA binding"/>
    <property type="evidence" value="ECO:0007669"/>
    <property type="project" value="TreeGrafter"/>
</dbReference>
<dbReference type="PANTHER" id="PTHR13389">
    <property type="entry name" value="PUMILIO HOMOLOG 3"/>
    <property type="match status" value="1"/>
</dbReference>
<dbReference type="FunCoup" id="A0A1V9XZ21">
    <property type="interactions" value="1024"/>
</dbReference>
<evidence type="ECO:0000256" key="2">
    <source>
        <dbReference type="ARBA" id="ARBA00022884"/>
    </source>
</evidence>
<dbReference type="AlphaFoldDB" id="A0A1V9XZ21"/>
<dbReference type="GO" id="GO:0005730">
    <property type="term" value="C:nucleolus"/>
    <property type="evidence" value="ECO:0007669"/>
    <property type="project" value="TreeGrafter"/>
</dbReference>
<evidence type="ECO:0000259" key="4">
    <source>
        <dbReference type="PROSITE" id="PS50303"/>
    </source>
</evidence>
<comment type="caution">
    <text evidence="5">The sequence shown here is derived from an EMBL/GenBank/DDBJ whole genome shotgun (WGS) entry which is preliminary data.</text>
</comment>
<dbReference type="SUPFAM" id="SSF48371">
    <property type="entry name" value="ARM repeat"/>
    <property type="match status" value="1"/>
</dbReference>
<dbReference type="EMBL" id="MNPL01001918">
    <property type="protein sequence ID" value="OQR78692.1"/>
    <property type="molecule type" value="Genomic_DNA"/>
</dbReference>
<keyword evidence="1" id="KW-0677">Repeat</keyword>
<organism evidence="5 6">
    <name type="scientific">Tropilaelaps mercedesae</name>
    <dbReference type="NCBI Taxonomy" id="418985"/>
    <lineage>
        <taxon>Eukaryota</taxon>
        <taxon>Metazoa</taxon>
        <taxon>Ecdysozoa</taxon>
        <taxon>Arthropoda</taxon>
        <taxon>Chelicerata</taxon>
        <taxon>Arachnida</taxon>
        <taxon>Acari</taxon>
        <taxon>Parasitiformes</taxon>
        <taxon>Mesostigmata</taxon>
        <taxon>Gamasina</taxon>
        <taxon>Dermanyssoidea</taxon>
        <taxon>Laelapidae</taxon>
        <taxon>Tropilaelaps</taxon>
    </lineage>
</organism>
<name>A0A1V9XZ21_9ACAR</name>
<feature type="region of interest" description="Disordered" evidence="3">
    <location>
        <begin position="1"/>
        <end position="71"/>
    </location>
</feature>
<dbReference type="STRING" id="418985.A0A1V9XZ21"/>
<evidence type="ECO:0000313" key="6">
    <source>
        <dbReference type="Proteomes" id="UP000192247"/>
    </source>
</evidence>
<dbReference type="InterPro" id="IPR016024">
    <property type="entry name" value="ARM-type_fold"/>
</dbReference>
<dbReference type="Proteomes" id="UP000192247">
    <property type="component" value="Unassembled WGS sequence"/>
</dbReference>
<evidence type="ECO:0000313" key="5">
    <source>
        <dbReference type="EMBL" id="OQR78692.1"/>
    </source>
</evidence>
<proteinExistence type="predicted"/>
<dbReference type="InterPro" id="IPR033133">
    <property type="entry name" value="PUM-HD"/>
</dbReference>
<evidence type="ECO:0000256" key="1">
    <source>
        <dbReference type="ARBA" id="ARBA00022737"/>
    </source>
</evidence>
<dbReference type="OrthoDB" id="497380at2759"/>
<accession>A0A1V9XZ21</accession>
<dbReference type="PROSITE" id="PS50303">
    <property type="entry name" value="PUM_HD"/>
    <property type="match status" value="1"/>
</dbReference>
<protein>
    <submittedName>
        <fullName evidence="5">Pumilio protein-like</fullName>
    </submittedName>
</protein>
<feature type="domain" description="PUM-HD" evidence="4">
    <location>
        <begin position="122"/>
        <end position="591"/>
    </location>
</feature>
<dbReference type="PANTHER" id="PTHR13389:SF0">
    <property type="entry name" value="PUMILIO HOMOLOG 3"/>
    <property type="match status" value="1"/>
</dbReference>
<dbReference type="InterPro" id="IPR011989">
    <property type="entry name" value="ARM-like"/>
</dbReference>
<dbReference type="InterPro" id="IPR012959">
    <property type="entry name" value="CPL_dom"/>
</dbReference>
<evidence type="ECO:0000256" key="3">
    <source>
        <dbReference type="SAM" id="MobiDB-lite"/>
    </source>
</evidence>
<keyword evidence="2" id="KW-0694">RNA-binding</keyword>